<protein>
    <submittedName>
        <fullName evidence="7">NUDIX domain-containing protein</fullName>
    </submittedName>
</protein>
<dbReference type="RefSeq" id="WP_119931155.1">
    <property type="nucleotide sequence ID" value="NZ_QZEY01000023.1"/>
</dbReference>
<dbReference type="Pfam" id="PF00293">
    <property type="entry name" value="NUDIX"/>
    <property type="match status" value="1"/>
</dbReference>
<proteinExistence type="inferred from homology"/>
<dbReference type="PROSITE" id="PS51462">
    <property type="entry name" value="NUDIX"/>
    <property type="match status" value="1"/>
</dbReference>
<keyword evidence="4" id="KW-0460">Magnesium</keyword>
<evidence type="ECO:0000313" key="8">
    <source>
        <dbReference type="Proteomes" id="UP000265768"/>
    </source>
</evidence>
<gene>
    <name evidence="7" type="ORF">D5H75_36420</name>
</gene>
<evidence type="ECO:0000256" key="5">
    <source>
        <dbReference type="RuleBase" id="RU003476"/>
    </source>
</evidence>
<dbReference type="SUPFAM" id="SSF55811">
    <property type="entry name" value="Nudix"/>
    <property type="match status" value="1"/>
</dbReference>
<dbReference type="EMBL" id="QZEY01000023">
    <property type="protein sequence ID" value="RJL22080.1"/>
    <property type="molecule type" value="Genomic_DNA"/>
</dbReference>
<dbReference type="InterPro" id="IPR015797">
    <property type="entry name" value="NUDIX_hydrolase-like_dom_sf"/>
</dbReference>
<dbReference type="Gene3D" id="3.90.79.10">
    <property type="entry name" value="Nucleoside Triphosphate Pyrophosphohydrolase"/>
    <property type="match status" value="1"/>
</dbReference>
<dbReference type="InterPro" id="IPR020476">
    <property type="entry name" value="Nudix_hydrolase"/>
</dbReference>
<comment type="caution">
    <text evidence="7">The sequence shown here is derived from an EMBL/GenBank/DDBJ whole genome shotgun (WGS) entry which is preliminary data.</text>
</comment>
<name>A0A3A4A559_9ACTN</name>
<dbReference type="GO" id="GO:0016787">
    <property type="term" value="F:hydrolase activity"/>
    <property type="evidence" value="ECO:0007669"/>
    <property type="project" value="UniProtKB-KW"/>
</dbReference>
<dbReference type="InterPro" id="IPR000086">
    <property type="entry name" value="NUDIX_hydrolase_dom"/>
</dbReference>
<evidence type="ECO:0000256" key="1">
    <source>
        <dbReference type="ARBA" id="ARBA00001946"/>
    </source>
</evidence>
<sequence length="167" mass="18141">MGEVTDRPSARILLVDGRDRVLLYQGRGLAPDGRGHAWFTPGGGVRPGEDLREAAARELREETGHVVDPAALGEVVAVSSGLWTSGDGRVYRATDSFFLLRVPELEVDVSAMEDLEAGLIESFRWWSIPDLSATGELVYPLGLHSLLERLLYGGAPATPVTIPWHLP</sequence>
<comment type="cofactor">
    <cofactor evidence="1">
        <name>Mg(2+)</name>
        <dbReference type="ChEBI" id="CHEBI:18420"/>
    </cofactor>
</comment>
<evidence type="ECO:0000313" key="7">
    <source>
        <dbReference type="EMBL" id="RJL22080.1"/>
    </source>
</evidence>
<dbReference type="AlphaFoldDB" id="A0A3A4A559"/>
<dbReference type="PANTHER" id="PTHR43046">
    <property type="entry name" value="GDP-MANNOSE MANNOSYL HYDROLASE"/>
    <property type="match status" value="1"/>
</dbReference>
<keyword evidence="8" id="KW-1185">Reference proteome</keyword>
<dbReference type="OrthoDB" id="3214694at2"/>
<accession>A0A3A4A559</accession>
<comment type="similarity">
    <text evidence="2 5">Belongs to the Nudix hydrolase family.</text>
</comment>
<evidence type="ECO:0000256" key="3">
    <source>
        <dbReference type="ARBA" id="ARBA00022801"/>
    </source>
</evidence>
<reference evidence="7 8" key="1">
    <citation type="submission" date="2018-09" db="EMBL/GenBank/DDBJ databases">
        <title>YIM 75507 draft genome.</title>
        <authorList>
            <person name="Tang S."/>
            <person name="Feng Y."/>
        </authorList>
    </citation>
    <scope>NUCLEOTIDE SEQUENCE [LARGE SCALE GENOMIC DNA]</scope>
    <source>
        <strain evidence="7 8">YIM 75507</strain>
    </source>
</reference>
<feature type="domain" description="Nudix hydrolase" evidence="6">
    <location>
        <begin position="5"/>
        <end position="150"/>
    </location>
</feature>
<dbReference type="PROSITE" id="PS00893">
    <property type="entry name" value="NUDIX_BOX"/>
    <property type="match status" value="1"/>
</dbReference>
<dbReference type="CDD" id="cd04685">
    <property type="entry name" value="NUDIX_Hydrolase"/>
    <property type="match status" value="1"/>
</dbReference>
<evidence type="ECO:0000256" key="4">
    <source>
        <dbReference type="ARBA" id="ARBA00022842"/>
    </source>
</evidence>
<dbReference type="PANTHER" id="PTHR43046:SF12">
    <property type="entry name" value="GDP-MANNOSE MANNOSYL HYDROLASE"/>
    <property type="match status" value="1"/>
</dbReference>
<evidence type="ECO:0000256" key="2">
    <source>
        <dbReference type="ARBA" id="ARBA00005582"/>
    </source>
</evidence>
<dbReference type="InterPro" id="IPR020084">
    <property type="entry name" value="NUDIX_hydrolase_CS"/>
</dbReference>
<keyword evidence="3 5" id="KW-0378">Hydrolase</keyword>
<organism evidence="7 8">
    <name type="scientific">Bailinhaonella thermotolerans</name>
    <dbReference type="NCBI Taxonomy" id="1070861"/>
    <lineage>
        <taxon>Bacteria</taxon>
        <taxon>Bacillati</taxon>
        <taxon>Actinomycetota</taxon>
        <taxon>Actinomycetes</taxon>
        <taxon>Streptosporangiales</taxon>
        <taxon>Streptosporangiaceae</taxon>
        <taxon>Bailinhaonella</taxon>
    </lineage>
</organism>
<dbReference type="Proteomes" id="UP000265768">
    <property type="component" value="Unassembled WGS sequence"/>
</dbReference>
<evidence type="ECO:0000259" key="6">
    <source>
        <dbReference type="PROSITE" id="PS51462"/>
    </source>
</evidence>
<dbReference type="PRINTS" id="PR00502">
    <property type="entry name" value="NUDIXFAMILY"/>
</dbReference>